<accession>A0A0C9SLF0</accession>
<proteinExistence type="predicted"/>
<dbReference type="AlphaFoldDB" id="A0A0C9SLF0"/>
<reference evidence="2" key="2">
    <citation type="submission" date="2015-01" db="EMBL/GenBank/DDBJ databases">
        <title>Evolutionary Origins and Diversification of the Mycorrhizal Mutualists.</title>
        <authorList>
            <consortium name="DOE Joint Genome Institute"/>
            <consortium name="Mycorrhizal Genomics Consortium"/>
            <person name="Kohler A."/>
            <person name="Kuo A."/>
            <person name="Nagy L.G."/>
            <person name="Floudas D."/>
            <person name="Copeland A."/>
            <person name="Barry K.W."/>
            <person name="Cichocki N."/>
            <person name="Veneault-Fourrey C."/>
            <person name="LaButti K."/>
            <person name="Lindquist E.A."/>
            <person name="Lipzen A."/>
            <person name="Lundell T."/>
            <person name="Morin E."/>
            <person name="Murat C."/>
            <person name="Riley R."/>
            <person name="Ohm R."/>
            <person name="Sun H."/>
            <person name="Tunlid A."/>
            <person name="Henrissat B."/>
            <person name="Grigoriev I.V."/>
            <person name="Hibbett D.S."/>
            <person name="Martin F."/>
        </authorList>
    </citation>
    <scope>NUCLEOTIDE SEQUENCE [LARGE SCALE GENOMIC DNA]</scope>
    <source>
        <strain evidence="2">ATCC 200175</strain>
    </source>
</reference>
<dbReference type="HOGENOM" id="CLU_1860039_0_0_1"/>
<dbReference type="Proteomes" id="UP000053647">
    <property type="component" value="Unassembled WGS sequence"/>
</dbReference>
<reference evidence="1 2" key="1">
    <citation type="submission" date="2014-06" db="EMBL/GenBank/DDBJ databases">
        <authorList>
            <consortium name="DOE Joint Genome Institute"/>
            <person name="Kuo A."/>
            <person name="Kohler A."/>
            <person name="Nagy L.G."/>
            <person name="Floudas D."/>
            <person name="Copeland A."/>
            <person name="Barry K.W."/>
            <person name="Cichocki N."/>
            <person name="Veneault-Fourrey C."/>
            <person name="LaButti K."/>
            <person name="Lindquist E.A."/>
            <person name="Lipzen A."/>
            <person name="Lundell T."/>
            <person name="Morin E."/>
            <person name="Murat C."/>
            <person name="Sun H."/>
            <person name="Tunlid A."/>
            <person name="Henrissat B."/>
            <person name="Grigoriev I.V."/>
            <person name="Hibbett D.S."/>
            <person name="Martin F."/>
            <person name="Nordberg H.P."/>
            <person name="Cantor M.N."/>
            <person name="Hua S.X."/>
        </authorList>
    </citation>
    <scope>NUCLEOTIDE SEQUENCE [LARGE SCALE GENOMIC DNA]</scope>
    <source>
        <strain evidence="1 2">ATCC 200175</strain>
    </source>
</reference>
<evidence type="ECO:0000313" key="1">
    <source>
        <dbReference type="EMBL" id="KIJ04309.1"/>
    </source>
</evidence>
<name>A0A0C9SLF0_PAXIN</name>
<evidence type="ECO:0000313" key="2">
    <source>
        <dbReference type="Proteomes" id="UP000053647"/>
    </source>
</evidence>
<protein>
    <submittedName>
        <fullName evidence="1">Uncharacterized protein</fullName>
    </submittedName>
</protein>
<organism evidence="1 2">
    <name type="scientific">Paxillus involutus ATCC 200175</name>
    <dbReference type="NCBI Taxonomy" id="664439"/>
    <lineage>
        <taxon>Eukaryota</taxon>
        <taxon>Fungi</taxon>
        <taxon>Dikarya</taxon>
        <taxon>Basidiomycota</taxon>
        <taxon>Agaricomycotina</taxon>
        <taxon>Agaricomycetes</taxon>
        <taxon>Agaricomycetidae</taxon>
        <taxon>Boletales</taxon>
        <taxon>Paxilineae</taxon>
        <taxon>Paxillaceae</taxon>
        <taxon>Paxillus</taxon>
    </lineage>
</organism>
<sequence>MEQLQVPPDLQLRLTDLIADYMLDRLGDYMSTDPAITPSVPNPFIPVNAVQQADRFAEMLALAYNNPSESIAHFAMTGILTIPVVVDIDAKLLQEALNGHDYGTNEKREAELLCRFKVPEIPPS</sequence>
<gene>
    <name evidence="1" type="ORF">PAXINDRAFT_22408</name>
</gene>
<keyword evidence="2" id="KW-1185">Reference proteome</keyword>
<dbReference type="EMBL" id="KN821953">
    <property type="protein sequence ID" value="KIJ04309.1"/>
    <property type="molecule type" value="Genomic_DNA"/>
</dbReference>
<dbReference type="OrthoDB" id="2674464at2759"/>